<accession>A6K714</accession>
<dbReference type="AlphaFoldDB" id="A6K714"/>
<reference evidence="3" key="1">
    <citation type="submission" date="2005-09" db="EMBL/GenBank/DDBJ databases">
        <authorList>
            <person name="Mural R.J."/>
            <person name="Li P.W."/>
            <person name="Adams M.D."/>
            <person name="Amanatides P.G."/>
            <person name="Baden-Tillson H."/>
            <person name="Barnstead M."/>
            <person name="Chin S.H."/>
            <person name="Dew I."/>
            <person name="Evans C.A."/>
            <person name="Ferriera S."/>
            <person name="Flanigan M."/>
            <person name="Fosler C."/>
            <person name="Glodek A."/>
            <person name="Gu Z."/>
            <person name="Holt R.A."/>
            <person name="Jennings D."/>
            <person name="Kraft C.L."/>
            <person name="Lu F."/>
            <person name="Nguyen T."/>
            <person name="Nusskern D.R."/>
            <person name="Pfannkoch C.M."/>
            <person name="Sitter C."/>
            <person name="Sutton G.G."/>
            <person name="Venter J.C."/>
            <person name="Wang Z."/>
            <person name="Woodage T."/>
            <person name="Zheng X.H."/>
            <person name="Zhong F."/>
        </authorList>
    </citation>
    <scope>NUCLEOTIDE SEQUENCE [LARGE SCALE GENOMIC DNA]</scope>
    <source>
        <strain>BN</strain>
        <strain evidence="3">Sprague-Dawley</strain>
    </source>
</reference>
<organism evidence="2 3">
    <name type="scientific">Rattus norvegicus</name>
    <name type="common">Rat</name>
    <dbReference type="NCBI Taxonomy" id="10116"/>
    <lineage>
        <taxon>Eukaryota</taxon>
        <taxon>Metazoa</taxon>
        <taxon>Chordata</taxon>
        <taxon>Craniata</taxon>
        <taxon>Vertebrata</taxon>
        <taxon>Euteleostomi</taxon>
        <taxon>Mammalia</taxon>
        <taxon>Eutheria</taxon>
        <taxon>Euarchontoglires</taxon>
        <taxon>Glires</taxon>
        <taxon>Rodentia</taxon>
        <taxon>Myomorpha</taxon>
        <taxon>Muroidea</taxon>
        <taxon>Muridae</taxon>
        <taxon>Murinae</taxon>
        <taxon>Rattus</taxon>
    </lineage>
</organism>
<gene>
    <name evidence="2" type="ORF">rCG_58520</name>
</gene>
<feature type="region of interest" description="Disordered" evidence="1">
    <location>
        <begin position="1"/>
        <end position="23"/>
    </location>
</feature>
<evidence type="ECO:0000313" key="2">
    <source>
        <dbReference type="EMBL" id="EDL99733.1"/>
    </source>
</evidence>
<protein>
    <submittedName>
        <fullName evidence="2">RCG58520</fullName>
    </submittedName>
</protein>
<evidence type="ECO:0000313" key="3">
    <source>
        <dbReference type="Proteomes" id="UP000234681"/>
    </source>
</evidence>
<dbReference type="Proteomes" id="UP000234681">
    <property type="component" value="Chromosome 20"/>
</dbReference>
<sequence length="72" mass="7899">MASQQPCRPKTKPPECQTELPPEPPLKLKVVGLFKSSSFHFESQLPIQIRRSCDNSSSRICLGSVSGGEKEA</sequence>
<name>A6K714_RAT</name>
<proteinExistence type="predicted"/>
<evidence type="ECO:0000256" key="1">
    <source>
        <dbReference type="SAM" id="MobiDB-lite"/>
    </source>
</evidence>
<dbReference type="EMBL" id="CH474025">
    <property type="protein sequence ID" value="EDL99733.1"/>
    <property type="molecule type" value="Genomic_DNA"/>
</dbReference>